<feature type="signal peptide" evidence="1">
    <location>
        <begin position="1"/>
        <end position="27"/>
    </location>
</feature>
<protein>
    <submittedName>
        <fullName evidence="2">Transglutaminase</fullName>
    </submittedName>
</protein>
<dbReference type="InterPro" id="IPR010319">
    <property type="entry name" value="Transglutaminase-like_Cys_pept"/>
</dbReference>
<dbReference type="Pfam" id="PF06035">
    <property type="entry name" value="Peptidase_C93"/>
    <property type="match status" value="1"/>
</dbReference>
<evidence type="ECO:0000313" key="2">
    <source>
        <dbReference type="EMBL" id="RAI28150.1"/>
    </source>
</evidence>
<name>A0A327JNW0_9HYPH</name>
<dbReference type="PANTHER" id="PTHR39327:SF1">
    <property type="entry name" value="BLR5470 PROTEIN"/>
    <property type="match status" value="1"/>
</dbReference>
<reference evidence="2 3" key="1">
    <citation type="submission" date="2017-07" db="EMBL/GenBank/DDBJ databases">
        <title>Draft Genome Sequences of Select Purple Nonsulfur Bacteria.</title>
        <authorList>
            <person name="Lasarre B."/>
            <person name="Mckinlay J.B."/>
        </authorList>
    </citation>
    <scope>NUCLEOTIDE SEQUENCE [LARGE SCALE GENOMIC DNA]</scope>
    <source>
        <strain evidence="2 3">DSM 11290</strain>
    </source>
</reference>
<keyword evidence="3" id="KW-1185">Reference proteome</keyword>
<dbReference type="PANTHER" id="PTHR39327">
    <property type="match status" value="1"/>
</dbReference>
<dbReference type="Proteomes" id="UP000249299">
    <property type="component" value="Unassembled WGS sequence"/>
</dbReference>
<evidence type="ECO:0000313" key="3">
    <source>
        <dbReference type="Proteomes" id="UP000249299"/>
    </source>
</evidence>
<dbReference type="Gene3D" id="3.10.620.30">
    <property type="match status" value="1"/>
</dbReference>
<comment type="caution">
    <text evidence="2">The sequence shown here is derived from an EMBL/GenBank/DDBJ whole genome shotgun (WGS) entry which is preliminary data.</text>
</comment>
<evidence type="ECO:0000256" key="1">
    <source>
        <dbReference type="SAM" id="SignalP"/>
    </source>
</evidence>
<dbReference type="OrthoDB" id="7206808at2"/>
<proteinExistence type="predicted"/>
<feature type="chain" id="PRO_5016370576" evidence="1">
    <location>
        <begin position="28"/>
        <end position="208"/>
    </location>
</feature>
<dbReference type="AlphaFoldDB" id="A0A327JNW0"/>
<gene>
    <name evidence="2" type="ORF">CH339_07320</name>
</gene>
<keyword evidence="1" id="KW-0732">Signal</keyword>
<organism evidence="2 3">
    <name type="scientific">Rhodobium orientis</name>
    <dbReference type="NCBI Taxonomy" id="34017"/>
    <lineage>
        <taxon>Bacteria</taxon>
        <taxon>Pseudomonadati</taxon>
        <taxon>Pseudomonadota</taxon>
        <taxon>Alphaproteobacteria</taxon>
        <taxon>Hyphomicrobiales</taxon>
        <taxon>Rhodobiaceae</taxon>
        <taxon>Rhodobium</taxon>
    </lineage>
</organism>
<accession>A0A327JNW0</accession>
<sequence>MASRQQGHLIILAAVGALLLGTSTASAARLHAERFMPTAGNTTAPIGHVQFCKANRGECRNRSTTAKVVQLTRSRWNELIEINDYVNGRIKPVTDQELYKVAEYWTYPTTEGDCEDYVLLKARILADRGWPKSALLITVVRDTAGDGHAVLTVRTDRGDFVLDNQVGAVLPWNETEYRYVKRQSETDSARWKRITDNRVTAVGSLAKR</sequence>
<dbReference type="EMBL" id="NPEV01000011">
    <property type="protein sequence ID" value="RAI28150.1"/>
    <property type="molecule type" value="Genomic_DNA"/>
</dbReference>